<evidence type="ECO:0000313" key="1">
    <source>
        <dbReference type="EMBL" id="ELY97093.1"/>
    </source>
</evidence>
<comment type="caution">
    <text evidence="1">The sequence shown here is derived from an EMBL/GenBank/DDBJ whole genome shotgun (WGS) entry which is preliminary data.</text>
</comment>
<sequence length="65" mass="7121">MKMKMQTYSSLVTNAGQPLLGQELMMGKSIPSVLEAVADAGVHPFPRSKRKISTKLSMTVDQSRL</sequence>
<dbReference type="AlphaFoldDB" id="M0AI92"/>
<dbReference type="STRING" id="29540.C481_20921"/>
<proteinExistence type="predicted"/>
<name>M0AI92_NATA1</name>
<evidence type="ECO:0000313" key="2">
    <source>
        <dbReference type="Proteomes" id="UP000011554"/>
    </source>
</evidence>
<protein>
    <submittedName>
        <fullName evidence="1">Uncharacterized protein</fullName>
    </submittedName>
</protein>
<reference evidence="1 2" key="1">
    <citation type="journal article" date="2014" name="PLoS Genet.">
        <title>Phylogenetically driven sequencing of extremely halophilic archaea reveals strategies for static and dynamic osmo-response.</title>
        <authorList>
            <person name="Becker E.A."/>
            <person name="Seitzer P.M."/>
            <person name="Tritt A."/>
            <person name="Larsen D."/>
            <person name="Krusor M."/>
            <person name="Yao A.I."/>
            <person name="Wu D."/>
            <person name="Madern D."/>
            <person name="Eisen J.A."/>
            <person name="Darling A.E."/>
            <person name="Facciotti M.T."/>
        </authorList>
    </citation>
    <scope>NUCLEOTIDE SEQUENCE [LARGE SCALE GENOMIC DNA]</scope>
    <source>
        <strain evidence="1 2">DSM 12278</strain>
    </source>
</reference>
<accession>M0AI92</accession>
<keyword evidence="2" id="KW-1185">Reference proteome</keyword>
<dbReference type="EMBL" id="AOIO01000049">
    <property type="protein sequence ID" value="ELY97093.1"/>
    <property type="molecule type" value="Genomic_DNA"/>
</dbReference>
<dbReference type="Proteomes" id="UP000011554">
    <property type="component" value="Unassembled WGS sequence"/>
</dbReference>
<gene>
    <name evidence="1" type="ORF">C481_20921</name>
</gene>
<organism evidence="1 2">
    <name type="scientific">Natrialba asiatica (strain ATCC 700177 / DSM 12278 / JCM 9576 / FERM P-10747 / NBRC 102637 / 172P1)</name>
    <dbReference type="NCBI Taxonomy" id="29540"/>
    <lineage>
        <taxon>Archaea</taxon>
        <taxon>Methanobacteriati</taxon>
        <taxon>Methanobacteriota</taxon>
        <taxon>Stenosarchaea group</taxon>
        <taxon>Halobacteria</taxon>
        <taxon>Halobacteriales</taxon>
        <taxon>Natrialbaceae</taxon>
        <taxon>Natrialba</taxon>
    </lineage>
</organism>